<dbReference type="PANTHER" id="PTHR47506">
    <property type="entry name" value="TRANSCRIPTIONAL REGULATORY PROTEIN"/>
    <property type="match status" value="1"/>
</dbReference>
<dbReference type="Proteomes" id="UP000239800">
    <property type="component" value="Unassembled WGS sequence"/>
</dbReference>
<gene>
    <name evidence="6" type="ORF">BST85_03365</name>
</gene>
<evidence type="ECO:0000256" key="1">
    <source>
        <dbReference type="ARBA" id="ARBA00023015"/>
    </source>
</evidence>
<evidence type="ECO:0000313" key="6">
    <source>
        <dbReference type="EMBL" id="PQB04046.1"/>
    </source>
</evidence>
<dbReference type="SUPFAM" id="SSF48498">
    <property type="entry name" value="Tetracyclin repressor-like, C-terminal domain"/>
    <property type="match status" value="1"/>
</dbReference>
<evidence type="ECO:0000256" key="3">
    <source>
        <dbReference type="ARBA" id="ARBA00023163"/>
    </source>
</evidence>
<evidence type="ECO:0000313" key="7">
    <source>
        <dbReference type="Proteomes" id="UP000239800"/>
    </source>
</evidence>
<name>A0A2S7KN40_9FLAO</name>
<evidence type="ECO:0000256" key="2">
    <source>
        <dbReference type="ARBA" id="ARBA00023125"/>
    </source>
</evidence>
<dbReference type="PROSITE" id="PS50977">
    <property type="entry name" value="HTH_TETR_2"/>
    <property type="match status" value="1"/>
</dbReference>
<dbReference type="PRINTS" id="PR00455">
    <property type="entry name" value="HTHTETR"/>
</dbReference>
<reference evidence="6 7" key="1">
    <citation type="submission" date="2016-11" db="EMBL/GenBank/DDBJ databases">
        <title>Trade-off between light-utilization and light-protection in marine flavobacteria.</title>
        <authorList>
            <person name="Kumagai Y."/>
        </authorList>
    </citation>
    <scope>NUCLEOTIDE SEQUENCE [LARGE SCALE GENOMIC DNA]</scope>
    <source>
        <strain evidence="6 7">NBRC 107741</strain>
    </source>
</reference>
<dbReference type="EMBL" id="MQUB01000001">
    <property type="protein sequence ID" value="PQB04046.1"/>
    <property type="molecule type" value="Genomic_DNA"/>
</dbReference>
<evidence type="ECO:0000259" key="5">
    <source>
        <dbReference type="PROSITE" id="PS50977"/>
    </source>
</evidence>
<dbReference type="Pfam" id="PF16925">
    <property type="entry name" value="TetR_C_13"/>
    <property type="match status" value="1"/>
</dbReference>
<dbReference type="Gene3D" id="1.10.357.10">
    <property type="entry name" value="Tetracycline Repressor, domain 2"/>
    <property type="match status" value="1"/>
</dbReference>
<accession>A0A2S7KN40</accession>
<dbReference type="InterPro" id="IPR011075">
    <property type="entry name" value="TetR_C"/>
</dbReference>
<sequence>MLSKSQRTSQLIIEKAAPIFNQKGYAATSMTDITRATGLTKGAIYGNFENKEAIAIAAFDKSVNQLLQRIAEFQQQSDSPLQRLLLIPEFYRNYYDYSQHLGGCPILNIGVDSNHQNSALLARVQLVINKTQANVAKLVEWAKAKGEVKPAANSEKFARELYTRIQGAVFMSHTMNNHQYLREAADQVEELINRTLVV</sequence>
<dbReference type="OrthoDB" id="9798857at2"/>
<evidence type="ECO:0000256" key="4">
    <source>
        <dbReference type="PROSITE-ProRule" id="PRU00335"/>
    </source>
</evidence>
<feature type="domain" description="HTH tetR-type" evidence="5">
    <location>
        <begin position="6"/>
        <end position="66"/>
    </location>
</feature>
<keyword evidence="3" id="KW-0804">Transcription</keyword>
<dbReference type="Pfam" id="PF00440">
    <property type="entry name" value="TetR_N"/>
    <property type="match status" value="1"/>
</dbReference>
<dbReference type="InterPro" id="IPR009057">
    <property type="entry name" value="Homeodomain-like_sf"/>
</dbReference>
<keyword evidence="1" id="KW-0805">Transcription regulation</keyword>
<dbReference type="AlphaFoldDB" id="A0A2S7KN40"/>
<dbReference type="SUPFAM" id="SSF46689">
    <property type="entry name" value="Homeodomain-like"/>
    <property type="match status" value="1"/>
</dbReference>
<keyword evidence="2 4" id="KW-0238">DNA-binding</keyword>
<proteinExistence type="predicted"/>
<dbReference type="GO" id="GO:0003677">
    <property type="term" value="F:DNA binding"/>
    <property type="evidence" value="ECO:0007669"/>
    <property type="project" value="UniProtKB-UniRule"/>
</dbReference>
<protein>
    <submittedName>
        <fullName evidence="6">TetR family transcriptional regulator</fullName>
    </submittedName>
</protein>
<keyword evidence="7" id="KW-1185">Reference proteome</keyword>
<comment type="caution">
    <text evidence="6">The sequence shown here is derived from an EMBL/GenBank/DDBJ whole genome shotgun (WGS) entry which is preliminary data.</text>
</comment>
<feature type="DNA-binding region" description="H-T-H motif" evidence="4">
    <location>
        <begin position="29"/>
        <end position="48"/>
    </location>
</feature>
<dbReference type="InterPro" id="IPR036271">
    <property type="entry name" value="Tet_transcr_reg_TetR-rel_C_sf"/>
</dbReference>
<dbReference type="RefSeq" id="WP_104811970.1">
    <property type="nucleotide sequence ID" value="NZ_MQUB01000001.1"/>
</dbReference>
<dbReference type="PANTHER" id="PTHR47506:SF3">
    <property type="entry name" value="HTH-TYPE TRANSCRIPTIONAL REGULATOR LMRA"/>
    <property type="match status" value="1"/>
</dbReference>
<dbReference type="InterPro" id="IPR001647">
    <property type="entry name" value="HTH_TetR"/>
</dbReference>
<organism evidence="6 7">
    <name type="scientific">Aureitalea marina</name>
    <dbReference type="NCBI Taxonomy" id="930804"/>
    <lineage>
        <taxon>Bacteria</taxon>
        <taxon>Pseudomonadati</taxon>
        <taxon>Bacteroidota</taxon>
        <taxon>Flavobacteriia</taxon>
        <taxon>Flavobacteriales</taxon>
        <taxon>Flavobacteriaceae</taxon>
        <taxon>Aureitalea</taxon>
    </lineage>
</organism>